<dbReference type="Pfam" id="PF19877">
    <property type="entry name" value="DUF6350"/>
    <property type="match status" value="1"/>
</dbReference>
<feature type="transmembrane region" description="Helical" evidence="2">
    <location>
        <begin position="387"/>
        <end position="408"/>
    </location>
</feature>
<dbReference type="EMBL" id="SZWF01000005">
    <property type="protein sequence ID" value="KAA9394682.1"/>
    <property type="molecule type" value="Genomic_DNA"/>
</dbReference>
<dbReference type="InterPro" id="IPR045931">
    <property type="entry name" value="DUF6350"/>
</dbReference>
<keyword evidence="4" id="KW-1185">Reference proteome</keyword>
<feature type="transmembrane region" description="Helical" evidence="2">
    <location>
        <begin position="141"/>
        <end position="158"/>
    </location>
</feature>
<feature type="transmembrane region" description="Helical" evidence="2">
    <location>
        <begin position="105"/>
        <end position="129"/>
    </location>
</feature>
<proteinExistence type="predicted"/>
<feature type="transmembrane region" description="Helical" evidence="2">
    <location>
        <begin position="7"/>
        <end position="31"/>
    </location>
</feature>
<evidence type="ECO:0000256" key="2">
    <source>
        <dbReference type="SAM" id="Phobius"/>
    </source>
</evidence>
<feature type="compositionally biased region" description="Basic and acidic residues" evidence="1">
    <location>
        <begin position="528"/>
        <end position="566"/>
    </location>
</feature>
<protein>
    <submittedName>
        <fullName evidence="3">Uncharacterized protein</fullName>
    </submittedName>
</protein>
<sequence length="577" mass="58182">MSWTKGLVPGVTIALVALAAVEIVVLLSVMAGGFAELSSATGLVLGMQLWLLSLGVPLGVSVAPVTGAAAVQGTVSLIPLGLSLLTAALGFVMGRNLARRAPSGAGLAAAVLTTAVTHALVAAGAAFLTASGSVHATPGRALLVGGLIVLAATAAGALRGGGTPAALLGTWVVERARKTGQDMRWTGSFLWAVLRAAVVATVAALFVGAVIVTAALVLGWQQVVAIQQQLGSDAAGDTVFAILHFALLPNFLVWAVSWASGAGFYLGDGALVSPAGTQVETVPLLPLFGALPPQDASPVLAAAPGLLVLCGVLAGWWFVREGENHLGEWISIRIPWRPVAAPVVVVVSGAIIGAVSALLVAVLAAAASGSLGVGRMDLVGPQVWETALVVGLEIAIGAAIGAAVGPWVEHGRAVRTYHPGEDAAAMSGPGAPASPGRQDRSEAGGPAAERGAFPAEAGPGSGPASGAEETASAGTASTGTASTDAGSAGERHGRDRVRPDAQGGTSEEAGGLFRRGRDAAGASRTSRGARERDREAERRREIADKHRQRAHNADLKAQKRYAAAEKRRARRKAARDR</sequence>
<feature type="compositionally biased region" description="Basic residues" evidence="1">
    <location>
        <begin position="567"/>
        <end position="577"/>
    </location>
</feature>
<feature type="transmembrane region" description="Helical" evidence="2">
    <location>
        <begin position="75"/>
        <end position="93"/>
    </location>
</feature>
<feature type="compositionally biased region" description="Low complexity" evidence="1">
    <location>
        <begin position="423"/>
        <end position="436"/>
    </location>
</feature>
<feature type="transmembrane region" description="Helical" evidence="2">
    <location>
        <begin position="239"/>
        <end position="259"/>
    </location>
</feature>
<feature type="transmembrane region" description="Helical" evidence="2">
    <location>
        <begin position="339"/>
        <end position="367"/>
    </location>
</feature>
<evidence type="ECO:0000313" key="3">
    <source>
        <dbReference type="EMBL" id="KAA9394682.1"/>
    </source>
</evidence>
<feature type="region of interest" description="Disordered" evidence="1">
    <location>
        <begin position="420"/>
        <end position="577"/>
    </location>
</feature>
<keyword evidence="2" id="KW-0812">Transmembrane</keyword>
<dbReference type="RefSeq" id="WP_158033353.1">
    <property type="nucleotide sequence ID" value="NZ_ML708614.1"/>
</dbReference>
<reference evidence="3 4" key="1">
    <citation type="submission" date="2019-05" db="EMBL/GenBank/DDBJ databases">
        <title>Kocuria coralli sp. nov., a novel actinobacterium isolated from coral reef seawater.</title>
        <authorList>
            <person name="Li J."/>
        </authorList>
    </citation>
    <scope>NUCLEOTIDE SEQUENCE [LARGE SCALE GENOMIC DNA]</scope>
    <source>
        <strain evidence="3 4">SCSIO 13007</strain>
    </source>
</reference>
<feature type="compositionally biased region" description="Low complexity" evidence="1">
    <location>
        <begin position="451"/>
        <end position="488"/>
    </location>
</feature>
<feature type="transmembrane region" description="Helical" evidence="2">
    <location>
        <begin position="189"/>
        <end position="218"/>
    </location>
</feature>
<comment type="caution">
    <text evidence="3">The sequence shown here is derived from an EMBL/GenBank/DDBJ whole genome shotgun (WGS) entry which is preliminary data.</text>
</comment>
<evidence type="ECO:0000256" key="1">
    <source>
        <dbReference type="SAM" id="MobiDB-lite"/>
    </source>
</evidence>
<accession>A0A5J5KYS7</accession>
<name>A0A5J5KYS7_9MICC</name>
<dbReference type="OrthoDB" id="3742900at2"/>
<feature type="compositionally biased region" description="Basic and acidic residues" evidence="1">
    <location>
        <begin position="489"/>
        <end position="499"/>
    </location>
</feature>
<gene>
    <name evidence="3" type="ORF">FCK90_05805</name>
</gene>
<feature type="transmembrane region" description="Helical" evidence="2">
    <location>
        <begin position="43"/>
        <end position="63"/>
    </location>
</feature>
<feature type="transmembrane region" description="Helical" evidence="2">
    <location>
        <begin position="299"/>
        <end position="319"/>
    </location>
</feature>
<keyword evidence="2" id="KW-0472">Membrane</keyword>
<dbReference type="AlphaFoldDB" id="A0A5J5KYS7"/>
<dbReference type="Proteomes" id="UP000325957">
    <property type="component" value="Unassembled WGS sequence"/>
</dbReference>
<keyword evidence="2" id="KW-1133">Transmembrane helix</keyword>
<organism evidence="3 4">
    <name type="scientific">Kocuria coralli</name>
    <dbReference type="NCBI Taxonomy" id="1461025"/>
    <lineage>
        <taxon>Bacteria</taxon>
        <taxon>Bacillati</taxon>
        <taxon>Actinomycetota</taxon>
        <taxon>Actinomycetes</taxon>
        <taxon>Micrococcales</taxon>
        <taxon>Micrococcaceae</taxon>
        <taxon>Kocuria</taxon>
    </lineage>
</organism>
<evidence type="ECO:0000313" key="4">
    <source>
        <dbReference type="Proteomes" id="UP000325957"/>
    </source>
</evidence>